<keyword evidence="1" id="KW-1133">Transmembrane helix</keyword>
<organism evidence="2">
    <name type="scientific">Bifidobacterium aquikefiricola</name>
    <dbReference type="NCBI Taxonomy" id="3059038"/>
    <lineage>
        <taxon>Bacteria</taxon>
        <taxon>Bacillati</taxon>
        <taxon>Actinomycetota</taxon>
        <taxon>Actinomycetes</taxon>
        <taxon>Bifidobacteriales</taxon>
        <taxon>Bifidobacteriaceae</taxon>
        <taxon>Bifidobacterium</taxon>
    </lineage>
</organism>
<feature type="transmembrane region" description="Helical" evidence="1">
    <location>
        <begin position="450"/>
        <end position="473"/>
    </location>
</feature>
<dbReference type="EMBL" id="CP129674">
    <property type="protein sequence ID" value="XDS44358.1"/>
    <property type="molecule type" value="Genomic_DNA"/>
</dbReference>
<reference evidence="2" key="1">
    <citation type="submission" date="2023-07" db="EMBL/GenBank/DDBJ databases">
        <title>Bifidobacterium aquikefiriaerophilum sp. nov. and Bifidobacterium eccum sp. nov., isolated from water kefir.</title>
        <authorList>
            <person name="Breselge S."/>
            <person name="Bellassi P."/>
            <person name="Barcenilla C."/>
            <person name="Alvarez-Ordonez A."/>
            <person name="Morelli L."/>
            <person name="Cotter P.D."/>
        </authorList>
    </citation>
    <scope>NUCLEOTIDE SEQUENCE</scope>
    <source>
        <strain evidence="2">WK041_4_12</strain>
    </source>
</reference>
<gene>
    <name evidence="2" type="ORF">QN215_08865</name>
</gene>
<evidence type="ECO:0000313" key="2">
    <source>
        <dbReference type="EMBL" id="XDS44358.1"/>
    </source>
</evidence>
<feature type="transmembrane region" description="Helical" evidence="1">
    <location>
        <begin position="421"/>
        <end position="438"/>
    </location>
</feature>
<keyword evidence="1" id="KW-0472">Membrane</keyword>
<evidence type="ECO:0000256" key="1">
    <source>
        <dbReference type="SAM" id="Phobius"/>
    </source>
</evidence>
<accession>A0AB39U5U6</accession>
<sequence>MAQYFSGILRTAYLYSEQIVLTVPEVFDGIFFLAFGPEIVRDILGLTRQNRPCIIISGTEPTLLGCLQQFAVTSVVDTLQTAHATTFSLTTKVYSALAIDIQDRQTSDQREKINTLLRHACDTENLNDASVTEAEAESDRIIDAIVTSLEIASGMGKSRQNLSFLKQRWREWVAAVAAGDIEYMSNHALAARRTTLDATSASLSFTDIFKDKAQEYRSVLLATLHLKSDNSTEDHIDVDGLADATQRKIFLSTLDVISQQPKRSNAFATIESSELPHNNPNPEHTTNTVCADDTNTTTMMALINQQTLRDWYEFVYRKTLAQLLNSDLVSVNLDPSSIESMMMTTRSKESLTISGDITEILSLMPPSQFTRLCYSCKTTVEEWRACNAHTPPSSRKIRTRNMSYAVKQLSEQRNFRNDARTLRISVITSIALGLISILTDKVISAYISNVGIIILIACIIQIAPSVVSGIQWFHSTNSQSSSVVYLE</sequence>
<protein>
    <submittedName>
        <fullName evidence="2">Uncharacterized protein</fullName>
    </submittedName>
</protein>
<keyword evidence="1" id="KW-0812">Transmembrane</keyword>
<dbReference type="AlphaFoldDB" id="A0AB39U5U6"/>
<dbReference type="RefSeq" id="WP_369343946.1">
    <property type="nucleotide sequence ID" value="NZ_CP129674.1"/>
</dbReference>
<name>A0AB39U5U6_9BIFI</name>
<proteinExistence type="predicted"/>
<dbReference type="KEGG" id="baqk:QN215_08865"/>